<feature type="domain" description="DUF2249" evidence="3">
    <location>
        <begin position="211"/>
        <end position="275"/>
    </location>
</feature>
<protein>
    <recommendedName>
        <fullName evidence="6">DUF2249 domain-containing protein</fullName>
    </recommendedName>
</protein>
<dbReference type="InterPro" id="IPR038062">
    <property type="entry name" value="ScdA-like_N_sf"/>
</dbReference>
<sequence>MKPENLIIGRDTTIKQLLEVNQEAVIEALVKLNKNFSKLRNPFLRKLLARRVSVADACRIANCSISDFFKAMNAIGFQLLDNDRDNGKQDAGAFVLPAPGLIVDLDVRPILDGGKDPLKLIMLKINELAEGEVLRIINTFEPLPLINLLGNKGFGAHTEKPDPGEVHTYFFKNENPQPDHTPKTTPSVEPPDTSLPSFNDLLRQYEGRLKVIDVTMYEMPKPMMTILESLETLENGQALFVHHKKVPVYLLPHLHDKGFNYLIQQEEETKVSLLIYRK</sequence>
<feature type="compositionally biased region" description="Polar residues" evidence="1">
    <location>
        <begin position="174"/>
        <end position="187"/>
    </location>
</feature>
<dbReference type="InterPro" id="IPR018720">
    <property type="entry name" value="DUF2249"/>
</dbReference>
<feature type="domain" description="DUF2249" evidence="3">
    <location>
        <begin position="105"/>
        <end position="170"/>
    </location>
</feature>
<dbReference type="RefSeq" id="WP_109416369.1">
    <property type="nucleotide sequence ID" value="NZ_QEAS01000010.1"/>
</dbReference>
<evidence type="ECO:0000259" key="3">
    <source>
        <dbReference type="Pfam" id="PF10006"/>
    </source>
</evidence>
<organism evidence="4 5">
    <name type="scientific">Pararcticibacter amylolyticus</name>
    <dbReference type="NCBI Taxonomy" id="2173175"/>
    <lineage>
        <taxon>Bacteria</taxon>
        <taxon>Pseudomonadati</taxon>
        <taxon>Bacteroidota</taxon>
        <taxon>Sphingobacteriia</taxon>
        <taxon>Sphingobacteriales</taxon>
        <taxon>Sphingobacteriaceae</taxon>
        <taxon>Pararcticibacter</taxon>
    </lineage>
</organism>
<evidence type="ECO:0000256" key="1">
    <source>
        <dbReference type="SAM" id="MobiDB-lite"/>
    </source>
</evidence>
<feature type="region of interest" description="Disordered" evidence="1">
    <location>
        <begin position="173"/>
        <end position="193"/>
    </location>
</feature>
<accession>A0A2U2PG61</accession>
<dbReference type="SUPFAM" id="SSF140683">
    <property type="entry name" value="SP0561-like"/>
    <property type="match status" value="1"/>
</dbReference>
<dbReference type="Pfam" id="PF10006">
    <property type="entry name" value="DUF2249"/>
    <property type="match status" value="2"/>
</dbReference>
<gene>
    <name evidence="4" type="ORF">DDR33_13755</name>
</gene>
<comment type="caution">
    <text evidence="4">The sequence shown here is derived from an EMBL/GenBank/DDBJ whole genome shotgun (WGS) entry which is preliminary data.</text>
</comment>
<dbReference type="Gene3D" id="1.10.3910.10">
    <property type="entry name" value="SP0561-like"/>
    <property type="match status" value="1"/>
</dbReference>
<evidence type="ECO:0000259" key="2">
    <source>
        <dbReference type="Pfam" id="PF08984"/>
    </source>
</evidence>
<keyword evidence="5" id="KW-1185">Reference proteome</keyword>
<evidence type="ECO:0000313" key="5">
    <source>
        <dbReference type="Proteomes" id="UP000245647"/>
    </source>
</evidence>
<dbReference type="EMBL" id="QEAS01000010">
    <property type="protein sequence ID" value="PWG80252.1"/>
    <property type="molecule type" value="Genomic_DNA"/>
</dbReference>
<dbReference type="Proteomes" id="UP000245647">
    <property type="component" value="Unassembled WGS sequence"/>
</dbReference>
<evidence type="ECO:0000313" key="4">
    <source>
        <dbReference type="EMBL" id="PWG80252.1"/>
    </source>
</evidence>
<name>A0A2U2PG61_9SPHI</name>
<dbReference type="OrthoDB" id="128918at2"/>
<dbReference type="InterPro" id="IPR015077">
    <property type="entry name" value="DUF1858"/>
</dbReference>
<evidence type="ECO:0008006" key="6">
    <source>
        <dbReference type="Google" id="ProtNLM"/>
    </source>
</evidence>
<dbReference type="AlphaFoldDB" id="A0A2U2PG61"/>
<feature type="domain" description="DUF1858" evidence="2">
    <location>
        <begin position="9"/>
        <end position="68"/>
    </location>
</feature>
<proteinExistence type="predicted"/>
<reference evidence="4 5" key="1">
    <citation type="submission" date="2018-04" db="EMBL/GenBank/DDBJ databases">
        <title>Pedobacter chongqingensis sp. nov., isolated from a rottenly hemp rope.</title>
        <authorList>
            <person name="Cai Y."/>
        </authorList>
    </citation>
    <scope>NUCLEOTIDE SEQUENCE [LARGE SCALE GENOMIC DNA]</scope>
    <source>
        <strain evidence="4 5">FJ4-8</strain>
    </source>
</reference>
<dbReference type="Pfam" id="PF08984">
    <property type="entry name" value="DUF1858"/>
    <property type="match status" value="1"/>
</dbReference>